<dbReference type="InterPro" id="IPR036615">
    <property type="entry name" value="Mur_ligase_C_dom_sf"/>
</dbReference>
<dbReference type="Gene3D" id="3.40.1190.10">
    <property type="entry name" value="Mur-like, catalytic domain"/>
    <property type="match status" value="1"/>
</dbReference>
<evidence type="ECO:0000256" key="9">
    <source>
        <dbReference type="ARBA" id="ARBA00023316"/>
    </source>
</evidence>
<dbReference type="Pfam" id="PF08245">
    <property type="entry name" value="Mur_ligase_M"/>
    <property type="match status" value="1"/>
</dbReference>
<evidence type="ECO:0000256" key="10">
    <source>
        <dbReference type="ARBA" id="ARBA00031461"/>
    </source>
</evidence>
<evidence type="ECO:0000256" key="1">
    <source>
        <dbReference type="ARBA" id="ARBA00022490"/>
    </source>
</evidence>
<keyword evidence="9" id="KW-0961">Cell wall biogenesis/degradation</keyword>
<dbReference type="GO" id="GO:0047480">
    <property type="term" value="F:UDP-N-acetylmuramoyl-tripeptide-D-alanyl-D-alanine ligase activity"/>
    <property type="evidence" value="ECO:0007669"/>
    <property type="project" value="InterPro"/>
</dbReference>
<evidence type="ECO:0000256" key="4">
    <source>
        <dbReference type="ARBA" id="ARBA00022741"/>
    </source>
</evidence>
<dbReference type="GO" id="GO:0051301">
    <property type="term" value="P:cell division"/>
    <property type="evidence" value="ECO:0007669"/>
    <property type="project" value="UniProtKB-KW"/>
</dbReference>
<dbReference type="AlphaFoldDB" id="A0A381WUX1"/>
<dbReference type="InterPro" id="IPR005863">
    <property type="entry name" value="UDP-N-AcMur_synth"/>
</dbReference>
<evidence type="ECO:0000256" key="2">
    <source>
        <dbReference type="ARBA" id="ARBA00022598"/>
    </source>
</evidence>
<dbReference type="InterPro" id="IPR000713">
    <property type="entry name" value="Mur_ligase_N"/>
</dbReference>
<dbReference type="InterPro" id="IPR035911">
    <property type="entry name" value="MurE/MurF_N"/>
</dbReference>
<feature type="non-terminal residue" evidence="14">
    <location>
        <position position="438"/>
    </location>
</feature>
<dbReference type="InterPro" id="IPR004101">
    <property type="entry name" value="Mur_ligase_C"/>
</dbReference>
<accession>A0A381WUX1</accession>
<organism evidence="14">
    <name type="scientific">marine metagenome</name>
    <dbReference type="NCBI Taxonomy" id="408172"/>
    <lineage>
        <taxon>unclassified sequences</taxon>
        <taxon>metagenomes</taxon>
        <taxon>ecological metagenomes</taxon>
    </lineage>
</organism>
<gene>
    <name evidence="14" type="ORF">METZ01_LOCUS109169</name>
</gene>
<dbReference type="SUPFAM" id="SSF53623">
    <property type="entry name" value="MurD-like peptide ligases, catalytic domain"/>
    <property type="match status" value="1"/>
</dbReference>
<evidence type="ECO:0000259" key="12">
    <source>
        <dbReference type="Pfam" id="PF02875"/>
    </source>
</evidence>
<evidence type="ECO:0000256" key="3">
    <source>
        <dbReference type="ARBA" id="ARBA00022618"/>
    </source>
</evidence>
<dbReference type="GO" id="GO:0008360">
    <property type="term" value="P:regulation of cell shape"/>
    <property type="evidence" value="ECO:0007669"/>
    <property type="project" value="UniProtKB-KW"/>
</dbReference>
<feature type="non-terminal residue" evidence="14">
    <location>
        <position position="1"/>
    </location>
</feature>
<evidence type="ECO:0000313" key="14">
    <source>
        <dbReference type="EMBL" id="SVA56315.1"/>
    </source>
</evidence>
<feature type="domain" description="Mur ligase N-terminal catalytic" evidence="11">
    <location>
        <begin position="31"/>
        <end position="100"/>
    </location>
</feature>
<dbReference type="GO" id="GO:0009252">
    <property type="term" value="P:peptidoglycan biosynthetic process"/>
    <property type="evidence" value="ECO:0007669"/>
    <property type="project" value="UniProtKB-KW"/>
</dbReference>
<evidence type="ECO:0000256" key="6">
    <source>
        <dbReference type="ARBA" id="ARBA00022960"/>
    </source>
</evidence>
<evidence type="ECO:0000256" key="8">
    <source>
        <dbReference type="ARBA" id="ARBA00023306"/>
    </source>
</evidence>
<name>A0A381WUX1_9ZZZZ</name>
<dbReference type="SUPFAM" id="SSF53244">
    <property type="entry name" value="MurD-like peptide ligases, peptide-binding domain"/>
    <property type="match status" value="1"/>
</dbReference>
<keyword evidence="3" id="KW-0132">Cell division</keyword>
<keyword evidence="6" id="KW-0133">Cell shape</keyword>
<dbReference type="Pfam" id="PF01225">
    <property type="entry name" value="Mur_ligase"/>
    <property type="match status" value="1"/>
</dbReference>
<evidence type="ECO:0000259" key="13">
    <source>
        <dbReference type="Pfam" id="PF08245"/>
    </source>
</evidence>
<reference evidence="14" key="1">
    <citation type="submission" date="2018-05" db="EMBL/GenBank/DDBJ databases">
        <authorList>
            <person name="Lanie J.A."/>
            <person name="Ng W.-L."/>
            <person name="Kazmierczak K.M."/>
            <person name="Andrzejewski T.M."/>
            <person name="Davidsen T.M."/>
            <person name="Wayne K.J."/>
            <person name="Tettelin H."/>
            <person name="Glass J.I."/>
            <person name="Rusch D."/>
            <person name="Podicherti R."/>
            <person name="Tsui H.-C.T."/>
            <person name="Winkler M.E."/>
        </authorList>
    </citation>
    <scope>NUCLEOTIDE SEQUENCE</scope>
</reference>
<keyword evidence="7" id="KW-0573">Peptidoglycan synthesis</keyword>
<dbReference type="PANTHER" id="PTHR43024:SF1">
    <property type="entry name" value="UDP-N-ACETYLMURAMOYL-TRIPEPTIDE--D-ALANYL-D-ALANINE LIGASE"/>
    <property type="match status" value="1"/>
</dbReference>
<evidence type="ECO:0000256" key="5">
    <source>
        <dbReference type="ARBA" id="ARBA00022840"/>
    </source>
</evidence>
<proteinExistence type="predicted"/>
<keyword evidence="4" id="KW-0547">Nucleotide-binding</keyword>
<dbReference type="InterPro" id="IPR036565">
    <property type="entry name" value="Mur-like_cat_sf"/>
</dbReference>
<dbReference type="Gene3D" id="3.90.190.20">
    <property type="entry name" value="Mur ligase, C-terminal domain"/>
    <property type="match status" value="1"/>
</dbReference>
<dbReference type="Pfam" id="PF02875">
    <property type="entry name" value="Mur_ligase_C"/>
    <property type="match status" value="1"/>
</dbReference>
<protein>
    <recommendedName>
        <fullName evidence="10">UDP-MurNAc-pentapeptide synthetase</fullName>
    </recommendedName>
</protein>
<dbReference type="NCBIfam" id="TIGR01143">
    <property type="entry name" value="murF"/>
    <property type="match status" value="1"/>
</dbReference>
<dbReference type="SUPFAM" id="SSF63418">
    <property type="entry name" value="MurE/MurF N-terminal domain"/>
    <property type="match status" value="1"/>
</dbReference>
<keyword evidence="1" id="KW-0963">Cytoplasm</keyword>
<keyword evidence="8" id="KW-0131">Cell cycle</keyword>
<keyword evidence="2" id="KW-0436">Ligase</keyword>
<dbReference type="InterPro" id="IPR051046">
    <property type="entry name" value="MurCDEF_CellWall_CoF430Synth"/>
</dbReference>
<sequence length="438" mass="48246">MTKLYTFGEMRQIINAKLEGIDSDSSFNDFSIDSRTVKDGDVFFCIKGEMTDGHQYISQALEKGASAVVANPEIIPDALQKREFPKILVPDPNLALREWASDARKNFEGKVLAVTGSNGKTSTKEILSGLCSFFDSNAYATPGNYNNYIGVPLTLLDAPTEAEWWVIEIGSNNFGEIAELSKIVRPTGGVITNIGESHLEFLLDTKGVAREKSGLFAGMAQGSKVVIPESILHQEIVEKEAEKAGVELIKTAKIAVESKEDRLKFNLFDADFETAINNPLFLQNLVSSLTLLRLQGLSVTQLQQATANLELNLKGRFHTLYMKEWILIDDTYNANPSSFKSVLENMKNLYPQNRKIVVCGKMAELGQKSPELHQQVGINMVKNGVEIMLGLGGEEIESYIGGWKKGGGSLKSAKQFTELDELLNAFKQELKPGDVVLV</sequence>
<feature type="domain" description="Mur ligase central" evidence="13">
    <location>
        <begin position="114"/>
        <end position="266"/>
    </location>
</feature>
<dbReference type="PANTHER" id="PTHR43024">
    <property type="entry name" value="UDP-N-ACETYLMURAMOYL-TRIPEPTIDE--D-ALANYL-D-ALANINE LIGASE"/>
    <property type="match status" value="1"/>
</dbReference>
<evidence type="ECO:0000259" key="11">
    <source>
        <dbReference type="Pfam" id="PF01225"/>
    </source>
</evidence>
<evidence type="ECO:0000256" key="7">
    <source>
        <dbReference type="ARBA" id="ARBA00022984"/>
    </source>
</evidence>
<keyword evidence="5" id="KW-0067">ATP-binding</keyword>
<dbReference type="GO" id="GO:0005524">
    <property type="term" value="F:ATP binding"/>
    <property type="evidence" value="ECO:0007669"/>
    <property type="project" value="UniProtKB-KW"/>
</dbReference>
<dbReference type="GO" id="GO:0071555">
    <property type="term" value="P:cell wall organization"/>
    <property type="evidence" value="ECO:0007669"/>
    <property type="project" value="UniProtKB-KW"/>
</dbReference>
<dbReference type="InterPro" id="IPR013221">
    <property type="entry name" value="Mur_ligase_cen"/>
</dbReference>
<dbReference type="EMBL" id="UINC01012968">
    <property type="protein sequence ID" value="SVA56315.1"/>
    <property type="molecule type" value="Genomic_DNA"/>
</dbReference>
<dbReference type="Gene3D" id="3.40.1390.10">
    <property type="entry name" value="MurE/MurF, N-terminal domain"/>
    <property type="match status" value="1"/>
</dbReference>
<feature type="domain" description="Mur ligase C-terminal" evidence="12">
    <location>
        <begin position="315"/>
        <end position="438"/>
    </location>
</feature>